<dbReference type="RefSeq" id="WP_201091137.1">
    <property type="nucleotide sequence ID" value="NZ_CP067393.1"/>
</dbReference>
<keyword evidence="6" id="KW-1185">Reference proteome</keyword>
<dbReference type="GO" id="GO:0003677">
    <property type="term" value="F:DNA binding"/>
    <property type="evidence" value="ECO:0007669"/>
    <property type="project" value="UniProtKB-KW"/>
</dbReference>
<dbReference type="PROSITE" id="PS50943">
    <property type="entry name" value="HTH_CROC1"/>
    <property type="match status" value="1"/>
</dbReference>
<reference evidence="5 6" key="1">
    <citation type="submission" date="2021-01" db="EMBL/GenBank/DDBJ databases">
        <title>Entomomonas sp. F2A isolated from a house cricket (Acheta domesticus).</title>
        <authorList>
            <person name="Spergser J."/>
            <person name="Busse H.-J."/>
        </authorList>
    </citation>
    <scope>NUCLEOTIDE SEQUENCE [LARGE SCALE GENOMIC DNA]</scope>
    <source>
        <strain evidence="5 6">F2A</strain>
    </source>
</reference>
<keyword evidence="3" id="KW-0804">Transcription</keyword>
<dbReference type="InterPro" id="IPR001387">
    <property type="entry name" value="Cro/C1-type_HTH"/>
</dbReference>
<dbReference type="Pfam" id="PF00717">
    <property type="entry name" value="Peptidase_S24"/>
    <property type="match status" value="1"/>
</dbReference>
<dbReference type="SUPFAM" id="SSF47413">
    <property type="entry name" value="lambda repressor-like DNA-binding domains"/>
    <property type="match status" value="1"/>
</dbReference>
<sequence>MKKSELIREQFSKRLKQALAQNGKDGWGSGTFLKNITGVTQKAANNWLNGESIPNKEKITLISKALGISSAWLEYGEDETSHFSTSLSGFKNIKSEMIEVFYYPVIEWNDIENFLDGHLSQSKLKKTVSTKKIEQGFWLEVKDDLMSNPSLPSFPKGSLILVDKNYNQLENGKFLLIQLLNGDKIFRQIVKNSNNTYLKTLNEKYLPVLIKDDDGKVLGKITDLYIQILD</sequence>
<evidence type="ECO:0000313" key="5">
    <source>
        <dbReference type="EMBL" id="QQP85040.1"/>
    </source>
</evidence>
<dbReference type="KEGG" id="eaz:JHT90_11685"/>
<protein>
    <submittedName>
        <fullName evidence="5">Helix-turn-helix domain-containing protein</fullName>
    </submittedName>
</protein>
<evidence type="ECO:0000256" key="3">
    <source>
        <dbReference type="ARBA" id="ARBA00023163"/>
    </source>
</evidence>
<keyword evidence="1" id="KW-0805">Transcription regulation</keyword>
<dbReference type="CDD" id="cd00093">
    <property type="entry name" value="HTH_XRE"/>
    <property type="match status" value="1"/>
</dbReference>
<accession>A0A974RWC7</accession>
<evidence type="ECO:0000256" key="2">
    <source>
        <dbReference type="ARBA" id="ARBA00023125"/>
    </source>
</evidence>
<dbReference type="InterPro" id="IPR010982">
    <property type="entry name" value="Lambda_DNA-bd_dom_sf"/>
</dbReference>
<dbReference type="EMBL" id="CP067393">
    <property type="protein sequence ID" value="QQP85040.1"/>
    <property type="molecule type" value="Genomic_DNA"/>
</dbReference>
<organism evidence="5 6">
    <name type="scientific">Entomomonas asaccharolytica</name>
    <dbReference type="NCBI Taxonomy" id="2785331"/>
    <lineage>
        <taxon>Bacteria</taxon>
        <taxon>Pseudomonadati</taxon>
        <taxon>Pseudomonadota</taxon>
        <taxon>Gammaproteobacteria</taxon>
        <taxon>Pseudomonadales</taxon>
        <taxon>Pseudomonadaceae</taxon>
        <taxon>Entomomonas</taxon>
    </lineage>
</organism>
<dbReference type="Gene3D" id="2.10.109.10">
    <property type="entry name" value="Umud Fragment, subunit A"/>
    <property type="match status" value="1"/>
</dbReference>
<evidence type="ECO:0000313" key="6">
    <source>
        <dbReference type="Proteomes" id="UP000595278"/>
    </source>
</evidence>
<name>A0A974RWC7_9GAMM</name>
<dbReference type="Gene3D" id="1.10.260.40">
    <property type="entry name" value="lambda repressor-like DNA-binding domains"/>
    <property type="match status" value="1"/>
</dbReference>
<gene>
    <name evidence="5" type="ORF">JHT90_11685</name>
</gene>
<proteinExistence type="predicted"/>
<dbReference type="PANTHER" id="PTHR40661:SF3">
    <property type="entry name" value="FELS-1 PROPHAGE TRANSCRIPTIONAL REGULATOR"/>
    <property type="match status" value="1"/>
</dbReference>
<dbReference type="AlphaFoldDB" id="A0A974RWC7"/>
<dbReference type="InterPro" id="IPR036286">
    <property type="entry name" value="LexA/Signal_pep-like_sf"/>
</dbReference>
<dbReference type="SUPFAM" id="SSF51306">
    <property type="entry name" value="LexA/Signal peptidase"/>
    <property type="match status" value="1"/>
</dbReference>
<dbReference type="PANTHER" id="PTHR40661">
    <property type="match status" value="1"/>
</dbReference>
<evidence type="ECO:0000259" key="4">
    <source>
        <dbReference type="PROSITE" id="PS50943"/>
    </source>
</evidence>
<evidence type="ECO:0000256" key="1">
    <source>
        <dbReference type="ARBA" id="ARBA00023015"/>
    </source>
</evidence>
<dbReference type="InterPro" id="IPR015927">
    <property type="entry name" value="Peptidase_S24_S26A/B/C"/>
</dbReference>
<dbReference type="Proteomes" id="UP000595278">
    <property type="component" value="Chromosome"/>
</dbReference>
<keyword evidence="2" id="KW-0238">DNA-binding</keyword>
<dbReference type="Pfam" id="PF01381">
    <property type="entry name" value="HTH_3"/>
    <property type="match status" value="1"/>
</dbReference>
<feature type="domain" description="HTH cro/C1-type" evidence="4">
    <location>
        <begin position="37"/>
        <end position="73"/>
    </location>
</feature>